<evidence type="ECO:0000313" key="2">
    <source>
        <dbReference type="EMBL" id="KAF2273314.1"/>
    </source>
</evidence>
<evidence type="ECO:0000313" key="3">
    <source>
        <dbReference type="Proteomes" id="UP000800097"/>
    </source>
</evidence>
<feature type="compositionally biased region" description="Basic residues" evidence="1">
    <location>
        <begin position="29"/>
        <end position="39"/>
    </location>
</feature>
<dbReference type="RefSeq" id="XP_033650853.1">
    <property type="nucleotide sequence ID" value="XM_033793345.1"/>
</dbReference>
<proteinExistence type="predicted"/>
<feature type="region of interest" description="Disordered" evidence="1">
    <location>
        <begin position="1"/>
        <end position="45"/>
    </location>
</feature>
<dbReference type="AlphaFoldDB" id="A0A6A6JAQ6"/>
<dbReference type="GeneID" id="54546520"/>
<feature type="compositionally biased region" description="Basic and acidic residues" evidence="1">
    <location>
        <begin position="58"/>
        <end position="69"/>
    </location>
</feature>
<protein>
    <submittedName>
        <fullName evidence="2">Uncharacterized protein</fullName>
    </submittedName>
</protein>
<organism evidence="2 3">
    <name type="scientific">Westerdykella ornata</name>
    <dbReference type="NCBI Taxonomy" id="318751"/>
    <lineage>
        <taxon>Eukaryota</taxon>
        <taxon>Fungi</taxon>
        <taxon>Dikarya</taxon>
        <taxon>Ascomycota</taxon>
        <taxon>Pezizomycotina</taxon>
        <taxon>Dothideomycetes</taxon>
        <taxon>Pleosporomycetidae</taxon>
        <taxon>Pleosporales</taxon>
        <taxon>Sporormiaceae</taxon>
        <taxon>Westerdykella</taxon>
    </lineage>
</organism>
<reference evidence="2" key="1">
    <citation type="journal article" date="2020" name="Stud. Mycol.">
        <title>101 Dothideomycetes genomes: a test case for predicting lifestyles and emergence of pathogens.</title>
        <authorList>
            <person name="Haridas S."/>
            <person name="Albert R."/>
            <person name="Binder M."/>
            <person name="Bloem J."/>
            <person name="Labutti K."/>
            <person name="Salamov A."/>
            <person name="Andreopoulos B."/>
            <person name="Baker S."/>
            <person name="Barry K."/>
            <person name="Bills G."/>
            <person name="Bluhm B."/>
            <person name="Cannon C."/>
            <person name="Castanera R."/>
            <person name="Culley D."/>
            <person name="Daum C."/>
            <person name="Ezra D."/>
            <person name="Gonzalez J."/>
            <person name="Henrissat B."/>
            <person name="Kuo A."/>
            <person name="Liang C."/>
            <person name="Lipzen A."/>
            <person name="Lutzoni F."/>
            <person name="Magnuson J."/>
            <person name="Mondo S."/>
            <person name="Nolan M."/>
            <person name="Ohm R."/>
            <person name="Pangilinan J."/>
            <person name="Park H.-J."/>
            <person name="Ramirez L."/>
            <person name="Alfaro M."/>
            <person name="Sun H."/>
            <person name="Tritt A."/>
            <person name="Yoshinaga Y."/>
            <person name="Zwiers L.-H."/>
            <person name="Turgeon B."/>
            <person name="Goodwin S."/>
            <person name="Spatafora J."/>
            <person name="Crous P."/>
            <person name="Grigoriev I."/>
        </authorList>
    </citation>
    <scope>NUCLEOTIDE SEQUENCE</scope>
    <source>
        <strain evidence="2">CBS 379.55</strain>
    </source>
</reference>
<dbReference type="EMBL" id="ML986511">
    <property type="protein sequence ID" value="KAF2273314.1"/>
    <property type="molecule type" value="Genomic_DNA"/>
</dbReference>
<gene>
    <name evidence="2" type="ORF">EI97DRAFT_161026</name>
</gene>
<accession>A0A6A6JAQ6</accession>
<dbReference type="Proteomes" id="UP000800097">
    <property type="component" value="Unassembled WGS sequence"/>
</dbReference>
<sequence length="229" mass="25437">MSAPNRTSTSLAIPKPSPTRKTQSPSPRRATKLQKKRYYSHALSDADRRALAAGVENHSQKHWSEEDIKRFQQDRLGLIPTDRKEPHEHESEDVEQQAARKDTVCSSRWLRCRNRSMPLTQGMSADDIQSRGFAQNSGAASTLVLPLVMTPRASMSLESSSGETLPGQASAAATTMSSQPLCRRRRFSFESDYDELVDGEEAWAKLRANPVEVVEEPFDGPSSLSATCF</sequence>
<feature type="region of interest" description="Disordered" evidence="1">
    <location>
        <begin position="50"/>
        <end position="69"/>
    </location>
</feature>
<keyword evidence="3" id="KW-1185">Reference proteome</keyword>
<name>A0A6A6JAQ6_WESOR</name>
<feature type="compositionally biased region" description="Polar residues" evidence="1">
    <location>
        <begin position="1"/>
        <end position="11"/>
    </location>
</feature>
<evidence type="ECO:0000256" key="1">
    <source>
        <dbReference type="SAM" id="MobiDB-lite"/>
    </source>
</evidence>